<dbReference type="EMBL" id="CM009292">
    <property type="protein sequence ID" value="PNT43673.1"/>
    <property type="molecule type" value="Genomic_DNA"/>
</dbReference>
<evidence type="ECO:0000313" key="1">
    <source>
        <dbReference type="EMBL" id="PNT43673.1"/>
    </source>
</evidence>
<gene>
    <name evidence="1" type="ORF">POPTR_003G047400</name>
</gene>
<reference evidence="1 2" key="1">
    <citation type="journal article" date="2006" name="Science">
        <title>The genome of black cottonwood, Populus trichocarpa (Torr. &amp; Gray).</title>
        <authorList>
            <person name="Tuskan G.A."/>
            <person name="Difazio S."/>
            <person name="Jansson S."/>
            <person name="Bohlmann J."/>
            <person name="Grigoriev I."/>
            <person name="Hellsten U."/>
            <person name="Putnam N."/>
            <person name="Ralph S."/>
            <person name="Rombauts S."/>
            <person name="Salamov A."/>
            <person name="Schein J."/>
            <person name="Sterck L."/>
            <person name="Aerts A."/>
            <person name="Bhalerao R.R."/>
            <person name="Bhalerao R.P."/>
            <person name="Blaudez D."/>
            <person name="Boerjan W."/>
            <person name="Brun A."/>
            <person name="Brunner A."/>
            <person name="Busov V."/>
            <person name="Campbell M."/>
            <person name="Carlson J."/>
            <person name="Chalot M."/>
            <person name="Chapman J."/>
            <person name="Chen G.L."/>
            <person name="Cooper D."/>
            <person name="Coutinho P.M."/>
            <person name="Couturier J."/>
            <person name="Covert S."/>
            <person name="Cronk Q."/>
            <person name="Cunningham R."/>
            <person name="Davis J."/>
            <person name="Degroeve S."/>
            <person name="Dejardin A."/>
            <person name="Depamphilis C."/>
            <person name="Detter J."/>
            <person name="Dirks B."/>
            <person name="Dubchak I."/>
            <person name="Duplessis S."/>
            <person name="Ehlting J."/>
            <person name="Ellis B."/>
            <person name="Gendler K."/>
            <person name="Goodstein D."/>
            <person name="Gribskov M."/>
            <person name="Grimwood J."/>
            <person name="Groover A."/>
            <person name="Gunter L."/>
            <person name="Hamberger B."/>
            <person name="Heinze B."/>
            <person name="Helariutta Y."/>
            <person name="Henrissat B."/>
            <person name="Holligan D."/>
            <person name="Holt R."/>
            <person name="Huang W."/>
            <person name="Islam-Faridi N."/>
            <person name="Jones S."/>
            <person name="Jones-Rhoades M."/>
            <person name="Jorgensen R."/>
            <person name="Joshi C."/>
            <person name="Kangasjarvi J."/>
            <person name="Karlsson J."/>
            <person name="Kelleher C."/>
            <person name="Kirkpatrick R."/>
            <person name="Kirst M."/>
            <person name="Kohler A."/>
            <person name="Kalluri U."/>
            <person name="Larimer F."/>
            <person name="Leebens-Mack J."/>
            <person name="Leple J.C."/>
            <person name="Locascio P."/>
            <person name="Lou Y."/>
            <person name="Lucas S."/>
            <person name="Martin F."/>
            <person name="Montanini B."/>
            <person name="Napoli C."/>
            <person name="Nelson D.R."/>
            <person name="Nelson C."/>
            <person name="Nieminen K."/>
            <person name="Nilsson O."/>
            <person name="Pereda V."/>
            <person name="Peter G."/>
            <person name="Philippe R."/>
            <person name="Pilate G."/>
            <person name="Poliakov A."/>
            <person name="Razumovskaya J."/>
            <person name="Richardson P."/>
            <person name="Rinaldi C."/>
            <person name="Ritland K."/>
            <person name="Rouze P."/>
            <person name="Ryaboy D."/>
            <person name="Schmutz J."/>
            <person name="Schrader J."/>
            <person name="Segerman B."/>
            <person name="Shin H."/>
            <person name="Siddiqui A."/>
            <person name="Sterky F."/>
            <person name="Terry A."/>
            <person name="Tsai C.J."/>
            <person name="Uberbacher E."/>
            <person name="Unneberg P."/>
            <person name="Vahala J."/>
            <person name="Wall K."/>
            <person name="Wessler S."/>
            <person name="Yang G."/>
            <person name="Yin T."/>
            <person name="Douglas C."/>
            <person name="Marra M."/>
            <person name="Sandberg G."/>
            <person name="Van de Peer Y."/>
            <person name="Rokhsar D."/>
        </authorList>
    </citation>
    <scope>NUCLEOTIDE SEQUENCE [LARGE SCALE GENOMIC DNA]</scope>
    <source>
        <strain evidence="2">cv. Nisqually</strain>
    </source>
</reference>
<accession>A0A2K2B1M5</accession>
<dbReference type="Proteomes" id="UP000006729">
    <property type="component" value="Chromosome 3"/>
</dbReference>
<dbReference type="AlphaFoldDB" id="A0A2K2B1M5"/>
<protein>
    <submittedName>
        <fullName evidence="1">Uncharacterized protein</fullName>
    </submittedName>
</protein>
<name>A0A2K2B1M5_POPTR</name>
<proteinExistence type="predicted"/>
<dbReference type="InParanoid" id="A0A2K2B1M5"/>
<keyword evidence="2" id="KW-1185">Reference proteome</keyword>
<organism evidence="1 2">
    <name type="scientific">Populus trichocarpa</name>
    <name type="common">Western balsam poplar</name>
    <name type="synonym">Populus balsamifera subsp. trichocarpa</name>
    <dbReference type="NCBI Taxonomy" id="3694"/>
    <lineage>
        <taxon>Eukaryota</taxon>
        <taxon>Viridiplantae</taxon>
        <taxon>Streptophyta</taxon>
        <taxon>Embryophyta</taxon>
        <taxon>Tracheophyta</taxon>
        <taxon>Spermatophyta</taxon>
        <taxon>Magnoliopsida</taxon>
        <taxon>eudicotyledons</taxon>
        <taxon>Gunneridae</taxon>
        <taxon>Pentapetalae</taxon>
        <taxon>rosids</taxon>
        <taxon>fabids</taxon>
        <taxon>Malpighiales</taxon>
        <taxon>Salicaceae</taxon>
        <taxon>Saliceae</taxon>
        <taxon>Populus</taxon>
    </lineage>
</organism>
<evidence type="ECO:0000313" key="2">
    <source>
        <dbReference type="Proteomes" id="UP000006729"/>
    </source>
</evidence>
<sequence>MSKNNESATQNTDVAFQLRAIGQQVELLSRMYKDLKYEVNSIKQQNSGANHRGNMVRWAVRNVIFDFEKFVDGNTDGGKNDLKVYLKGEKKVDWIFDYHSYSEAKKLKDDMGSIKQHISRADQRRLNMSKEEKQWLRVSNIYDHNASIRLDKEREVERLTKVYKETNK</sequence>